<dbReference type="Pfam" id="PF00198">
    <property type="entry name" value="2-oxoacid_dh"/>
    <property type="match status" value="1"/>
</dbReference>
<dbReference type="KEGG" id="saci:Sinac_6548"/>
<dbReference type="GO" id="GO:0006086">
    <property type="term" value="P:pyruvate decarboxylation to acetyl-CoA"/>
    <property type="evidence" value="ECO:0007669"/>
    <property type="project" value="InterPro"/>
</dbReference>
<dbReference type="GO" id="GO:0016746">
    <property type="term" value="F:acyltransferase activity"/>
    <property type="evidence" value="ECO:0007669"/>
    <property type="project" value="UniProtKB-KW"/>
</dbReference>
<dbReference type="STRING" id="886293.Sinac_6548"/>
<evidence type="ECO:0000256" key="1">
    <source>
        <dbReference type="ARBA" id="ARBA00001938"/>
    </source>
</evidence>
<dbReference type="InterPro" id="IPR036625">
    <property type="entry name" value="E3-bd_dom_sf"/>
</dbReference>
<dbReference type="eggNOG" id="COG0508">
    <property type="taxonomic scope" value="Bacteria"/>
</dbReference>
<dbReference type="HOGENOM" id="CLU_016733_10_2_0"/>
<dbReference type="Pfam" id="PF00364">
    <property type="entry name" value="Biotin_lipoyl"/>
    <property type="match status" value="1"/>
</dbReference>
<dbReference type="EC" id="2.3.1.-" evidence="4"/>
<dbReference type="GO" id="GO:0045254">
    <property type="term" value="C:pyruvate dehydrogenase complex"/>
    <property type="evidence" value="ECO:0007669"/>
    <property type="project" value="InterPro"/>
</dbReference>
<feature type="region of interest" description="Disordered" evidence="5">
    <location>
        <begin position="89"/>
        <end position="125"/>
    </location>
</feature>
<organism evidence="8 9">
    <name type="scientific">Singulisphaera acidiphila (strain ATCC BAA-1392 / DSM 18658 / VKM B-2454 / MOB10)</name>
    <dbReference type="NCBI Taxonomy" id="886293"/>
    <lineage>
        <taxon>Bacteria</taxon>
        <taxon>Pseudomonadati</taxon>
        <taxon>Planctomycetota</taxon>
        <taxon>Planctomycetia</taxon>
        <taxon>Isosphaerales</taxon>
        <taxon>Isosphaeraceae</taxon>
        <taxon>Singulisphaera</taxon>
    </lineage>
</organism>
<dbReference type="InterPro" id="IPR011053">
    <property type="entry name" value="Single_hybrid_motif"/>
</dbReference>
<dbReference type="InterPro" id="IPR045257">
    <property type="entry name" value="E2/Pdx1"/>
</dbReference>
<dbReference type="CDD" id="cd06849">
    <property type="entry name" value="lipoyl_domain"/>
    <property type="match status" value="1"/>
</dbReference>
<dbReference type="InterPro" id="IPR000089">
    <property type="entry name" value="Biotin_lipoyl"/>
</dbReference>
<evidence type="ECO:0000256" key="4">
    <source>
        <dbReference type="RuleBase" id="RU003423"/>
    </source>
</evidence>
<evidence type="ECO:0000256" key="3">
    <source>
        <dbReference type="ARBA" id="ARBA00022823"/>
    </source>
</evidence>
<dbReference type="Gene3D" id="3.30.559.10">
    <property type="entry name" value="Chloramphenicol acetyltransferase-like domain"/>
    <property type="match status" value="1"/>
</dbReference>
<keyword evidence="4 8" id="KW-0012">Acyltransferase</keyword>
<keyword evidence="9" id="KW-1185">Reference proteome</keyword>
<dbReference type="Pfam" id="PF02817">
    <property type="entry name" value="E3_binding"/>
    <property type="match status" value="1"/>
</dbReference>
<sequence>MPIEVTMPKLSPTMESGVLSQWLVKVGDQVKEGDLLADIETDKATMPMKAFDDGVVAHLDYAVGDEIQLGDRVLVLARKGEDAKQVAAGLSSKKAAGASKPKSAANGSDQPEAQHGAGSNGQDAHEAAEVVAVAAQGGASQGGRIKSSPLARKIAAASQVDLGSVPGSGPGGRVIRDDVELFLKTRGSAAAPAARPAAPTRTLAAERIPHTRMRKTIAQRMVEAKKVAPEIHVTVDIRADALVAVREQLNKQLAPEKIKLSLGDFVTKGVALALRRHPGVNASYEPDAIVRHGEVNVGIAVALDGGLIVPVLRNADTLGLREVRLGSDALVQAARSNKLSPEQMSGGTFTISNLGMYGVRQFDAILNLPEVAILAVGAAEKRPVVQGDSLVVGTVMTVTLTADHRAVDGALAAEFLRTLKGFLEEPASMLL</sequence>
<dbReference type="InterPro" id="IPR003016">
    <property type="entry name" value="2-oxoA_DH_lipoyl-BS"/>
</dbReference>
<dbReference type="RefSeq" id="WP_015249706.1">
    <property type="nucleotide sequence ID" value="NC_019892.1"/>
</dbReference>
<dbReference type="PROSITE" id="PS51826">
    <property type="entry name" value="PSBD"/>
    <property type="match status" value="1"/>
</dbReference>
<dbReference type="SUPFAM" id="SSF47005">
    <property type="entry name" value="Peripheral subunit-binding domain of 2-oxo acid dehydrogenase complex"/>
    <property type="match status" value="1"/>
</dbReference>
<feature type="domain" description="Lipoyl-binding" evidence="6">
    <location>
        <begin position="2"/>
        <end position="77"/>
    </location>
</feature>
<keyword evidence="3 4" id="KW-0450">Lipoyl</keyword>
<reference evidence="8 9" key="1">
    <citation type="submission" date="2012-02" db="EMBL/GenBank/DDBJ databases">
        <title>Complete sequence of chromosome of Singulisphaera acidiphila DSM 18658.</title>
        <authorList>
            <consortium name="US DOE Joint Genome Institute (JGI-PGF)"/>
            <person name="Lucas S."/>
            <person name="Copeland A."/>
            <person name="Lapidus A."/>
            <person name="Glavina del Rio T."/>
            <person name="Dalin E."/>
            <person name="Tice H."/>
            <person name="Bruce D."/>
            <person name="Goodwin L."/>
            <person name="Pitluck S."/>
            <person name="Peters L."/>
            <person name="Ovchinnikova G."/>
            <person name="Chertkov O."/>
            <person name="Kyrpides N."/>
            <person name="Mavromatis K."/>
            <person name="Ivanova N."/>
            <person name="Brettin T."/>
            <person name="Detter J.C."/>
            <person name="Han C."/>
            <person name="Larimer F."/>
            <person name="Land M."/>
            <person name="Hauser L."/>
            <person name="Markowitz V."/>
            <person name="Cheng J.-F."/>
            <person name="Hugenholtz P."/>
            <person name="Woyke T."/>
            <person name="Wu D."/>
            <person name="Tindall B."/>
            <person name="Pomrenke H."/>
            <person name="Brambilla E."/>
            <person name="Klenk H.-P."/>
            <person name="Eisen J.A."/>
        </authorList>
    </citation>
    <scope>NUCLEOTIDE SEQUENCE [LARGE SCALE GENOMIC DNA]</scope>
    <source>
        <strain evidence="9">ATCC BAA-1392 / DSM 18658 / VKM B-2454 / MOB10</strain>
    </source>
</reference>
<dbReference type="SUPFAM" id="SSF52777">
    <property type="entry name" value="CoA-dependent acyltransferases"/>
    <property type="match status" value="1"/>
</dbReference>
<dbReference type="EMBL" id="CP003364">
    <property type="protein sequence ID" value="AGA30623.1"/>
    <property type="molecule type" value="Genomic_DNA"/>
</dbReference>
<dbReference type="InterPro" id="IPR023213">
    <property type="entry name" value="CAT-like_dom_sf"/>
</dbReference>
<keyword evidence="8" id="KW-0670">Pyruvate</keyword>
<dbReference type="PROSITE" id="PS50968">
    <property type="entry name" value="BIOTINYL_LIPOYL"/>
    <property type="match status" value="1"/>
</dbReference>
<evidence type="ECO:0000259" key="6">
    <source>
        <dbReference type="PROSITE" id="PS50968"/>
    </source>
</evidence>
<feature type="compositionally biased region" description="Low complexity" evidence="5">
    <location>
        <begin position="89"/>
        <end position="108"/>
    </location>
</feature>
<dbReference type="InterPro" id="IPR004167">
    <property type="entry name" value="PSBD"/>
</dbReference>
<comment type="cofactor">
    <cofactor evidence="1 4">
        <name>(R)-lipoate</name>
        <dbReference type="ChEBI" id="CHEBI:83088"/>
    </cofactor>
</comment>
<dbReference type="Proteomes" id="UP000010798">
    <property type="component" value="Chromosome"/>
</dbReference>
<dbReference type="SUPFAM" id="SSF51230">
    <property type="entry name" value="Single hybrid motif"/>
    <property type="match status" value="1"/>
</dbReference>
<evidence type="ECO:0000259" key="7">
    <source>
        <dbReference type="PROSITE" id="PS51826"/>
    </source>
</evidence>
<comment type="similarity">
    <text evidence="2 4">Belongs to the 2-oxoacid dehydrogenase family.</text>
</comment>
<keyword evidence="4 8" id="KW-0808">Transferase</keyword>
<evidence type="ECO:0000313" key="9">
    <source>
        <dbReference type="Proteomes" id="UP000010798"/>
    </source>
</evidence>
<protein>
    <recommendedName>
        <fullName evidence="4">Dihydrolipoamide acetyltransferase component of pyruvate dehydrogenase complex</fullName>
        <ecNumber evidence="4">2.3.1.-</ecNumber>
    </recommendedName>
</protein>
<evidence type="ECO:0000256" key="2">
    <source>
        <dbReference type="ARBA" id="ARBA00007317"/>
    </source>
</evidence>
<name>L0DP43_SINAD</name>
<dbReference type="OrthoDB" id="9805770at2"/>
<evidence type="ECO:0000256" key="5">
    <source>
        <dbReference type="SAM" id="MobiDB-lite"/>
    </source>
</evidence>
<dbReference type="PANTHER" id="PTHR23151">
    <property type="entry name" value="DIHYDROLIPOAMIDE ACETYL/SUCCINYL-TRANSFERASE-RELATED"/>
    <property type="match status" value="1"/>
</dbReference>
<evidence type="ECO:0000313" key="8">
    <source>
        <dbReference type="EMBL" id="AGA30623.1"/>
    </source>
</evidence>
<dbReference type="InterPro" id="IPR001078">
    <property type="entry name" value="2-oxoacid_DH_actylTfrase"/>
</dbReference>
<dbReference type="PROSITE" id="PS00189">
    <property type="entry name" value="LIPOYL"/>
    <property type="match status" value="1"/>
</dbReference>
<dbReference type="Gene3D" id="2.40.50.100">
    <property type="match status" value="1"/>
</dbReference>
<feature type="domain" description="Peripheral subunit-binding (PSBD)" evidence="7">
    <location>
        <begin position="146"/>
        <end position="183"/>
    </location>
</feature>
<dbReference type="PANTHER" id="PTHR23151:SF90">
    <property type="entry name" value="DIHYDROLIPOYLLYSINE-RESIDUE ACETYLTRANSFERASE COMPONENT OF PYRUVATE DEHYDROGENASE COMPLEX, MITOCHONDRIAL-RELATED"/>
    <property type="match status" value="1"/>
</dbReference>
<dbReference type="AlphaFoldDB" id="L0DP43"/>
<gene>
    <name evidence="8" type="ordered locus">Sinac_6548</name>
</gene>
<dbReference type="Gene3D" id="4.10.320.10">
    <property type="entry name" value="E3-binding domain"/>
    <property type="match status" value="1"/>
</dbReference>
<proteinExistence type="inferred from homology"/>
<accession>L0DP43</accession>